<name>A0A832ML98_UNCEI</name>
<gene>
    <name evidence="2" type="ORF">ENR23_14475</name>
</gene>
<evidence type="ECO:0000256" key="1">
    <source>
        <dbReference type="SAM" id="MobiDB-lite"/>
    </source>
</evidence>
<proteinExistence type="predicted"/>
<dbReference type="EMBL" id="DSQF01000030">
    <property type="protein sequence ID" value="HGZ44585.1"/>
    <property type="molecule type" value="Genomic_DNA"/>
</dbReference>
<organism evidence="2">
    <name type="scientific">Eiseniibacteriota bacterium</name>
    <dbReference type="NCBI Taxonomy" id="2212470"/>
    <lineage>
        <taxon>Bacteria</taxon>
        <taxon>Candidatus Eiseniibacteriota</taxon>
    </lineage>
</organism>
<dbReference type="AlphaFoldDB" id="A0A832ML98"/>
<feature type="region of interest" description="Disordered" evidence="1">
    <location>
        <begin position="83"/>
        <end position="104"/>
    </location>
</feature>
<sequence>MRLDPRTLFAPLVALLALVVVLQLTSAALSTSGAWRRDAGGARATRVDPYAPLDRALALRAAPPPDGPLRDPFAFGGAPVASVAGGARPRPRATRDAPPAAPPRPVLTAIVWDSDPRATVRWNGRDYSVRPNTLFAEFRVVSIGRGQVVLDRNGESLVLTLPARQP</sequence>
<reference evidence="2" key="1">
    <citation type="journal article" date="2020" name="mSystems">
        <title>Genome- and Community-Level Interaction Insights into Carbon Utilization and Element Cycling Functions of Hydrothermarchaeota in Hydrothermal Sediment.</title>
        <authorList>
            <person name="Zhou Z."/>
            <person name="Liu Y."/>
            <person name="Xu W."/>
            <person name="Pan J."/>
            <person name="Luo Z.H."/>
            <person name="Li M."/>
        </authorList>
    </citation>
    <scope>NUCLEOTIDE SEQUENCE [LARGE SCALE GENOMIC DNA]</scope>
    <source>
        <strain evidence="2">SpSt-381</strain>
    </source>
</reference>
<accession>A0A832ML98</accession>
<protein>
    <submittedName>
        <fullName evidence="2">Uncharacterized protein</fullName>
    </submittedName>
</protein>
<comment type="caution">
    <text evidence="2">The sequence shown here is derived from an EMBL/GenBank/DDBJ whole genome shotgun (WGS) entry which is preliminary data.</text>
</comment>
<evidence type="ECO:0000313" key="2">
    <source>
        <dbReference type="EMBL" id="HGZ44585.1"/>
    </source>
</evidence>